<evidence type="ECO:0000313" key="1">
    <source>
        <dbReference type="EMBL" id="CVK32274.1"/>
    </source>
</evidence>
<evidence type="ECO:0000313" key="2">
    <source>
        <dbReference type="Proteomes" id="UP000069850"/>
    </source>
</evidence>
<dbReference type="RefSeq" id="WP_197671640.1">
    <property type="nucleotide sequence ID" value="NZ_LT158599.1"/>
</dbReference>
<protein>
    <submittedName>
        <fullName evidence="1">Glycosyltransferase-like protein</fullName>
    </submittedName>
</protein>
<dbReference type="Proteomes" id="UP000069850">
    <property type="component" value="Chromosome 1"/>
</dbReference>
<sequence>MMVDKCSIYKYILTGLRYLKYNKPRYNSKPSLTSITFDRDDITGYNLIAGPSTLLPYCVGKGAIEEVIGVLEKLEKDEYAEYLIEYYKDGLERFGKNWVYADITTVLIGLSSIIMPENYLEVGVRRGRSLAMVLSKSPECNAVCFDMWVPNYAGMDQPGPDHVTREMKKFHHSGKLEFINGDSHETMPQYFKQNPNVYFDLITIDGDHSPNGASMDLTHALPRLKVGGAVVFDDIVHPSHPSLITVWKNYIVSDPRFISYSFTDLGYGVGFAIRKY</sequence>
<proteinExistence type="predicted"/>
<reference evidence="1 2" key="1">
    <citation type="submission" date="2016-01" db="EMBL/GenBank/DDBJ databases">
        <authorList>
            <person name="Manzoor S."/>
        </authorList>
    </citation>
    <scope>NUCLEOTIDE SEQUENCE [LARGE SCALE GENOMIC DNA]</scope>
    <source>
        <strain evidence="1">Methanoculleus sp MAB1</strain>
    </source>
</reference>
<name>A0A0X3BL58_9EURY</name>
<dbReference type="EMBL" id="LT158599">
    <property type="protein sequence ID" value="CVK32274.1"/>
    <property type="molecule type" value="Genomic_DNA"/>
</dbReference>
<dbReference type="InterPro" id="IPR029063">
    <property type="entry name" value="SAM-dependent_MTases_sf"/>
</dbReference>
<organism evidence="1 2">
    <name type="scientific">Methanoculleus bourgensis</name>
    <dbReference type="NCBI Taxonomy" id="83986"/>
    <lineage>
        <taxon>Archaea</taxon>
        <taxon>Methanobacteriati</taxon>
        <taxon>Methanobacteriota</taxon>
        <taxon>Stenosarchaea group</taxon>
        <taxon>Methanomicrobia</taxon>
        <taxon>Methanomicrobiales</taxon>
        <taxon>Methanomicrobiaceae</taxon>
        <taxon>Methanoculleus</taxon>
    </lineage>
</organism>
<dbReference type="AlphaFoldDB" id="A0A0X3BL58"/>
<dbReference type="Gene3D" id="3.40.50.150">
    <property type="entry name" value="Vaccinia Virus protein VP39"/>
    <property type="match status" value="1"/>
</dbReference>
<dbReference type="GeneID" id="32210336"/>
<keyword evidence="1" id="KW-0808">Transferase</keyword>
<dbReference type="SUPFAM" id="SSF53335">
    <property type="entry name" value="S-adenosyl-L-methionine-dependent methyltransferases"/>
    <property type="match status" value="1"/>
</dbReference>
<dbReference type="Pfam" id="PF13578">
    <property type="entry name" value="Methyltransf_24"/>
    <property type="match status" value="1"/>
</dbReference>
<dbReference type="GO" id="GO:0016740">
    <property type="term" value="F:transferase activity"/>
    <property type="evidence" value="ECO:0007669"/>
    <property type="project" value="UniProtKB-KW"/>
</dbReference>
<dbReference type="KEGG" id="mema:MMAB1_1060"/>
<accession>A0A0X3BL58</accession>
<gene>
    <name evidence="1" type="ORF">MMAB1_1060</name>
</gene>